<sequence length="413" mass="47306">MKEELSYKEDRLRQTKTSHSEELTRLRNANLEVTERNSQMKIKMDEAEQEIKNISMDRDKMRTDLDLSKKRLLDAEKYASRLQAELDEKMEKMKTLEMEVYRVQTQEIERLQKLAEDIRPASRRHRNGWTSASTGSKRLEQENNDHPGRDPHPAPKKNYELEAQCDTVRSQQFAHGGGFSSGSGVGGSDTTATRRSNACRMTWRSCATQPLQDRPARSGTACRGSCATREQEASRRRQAAAGADRKDSQLDKLQLELQRLQQSSRPELRRRMSCAETRRSRSGDQQADKALHDLSAEINKRDRTIEELTRGDVGGRKTDHLMMHGNRVIMSKDRSLADCRRSCATKMPPEGRHRELNQCQRRSAASATTLRDRERQLYELQTERWSGAPAATTGAPTAGCQEEKTESWKKRNE</sequence>
<feature type="compositionally biased region" description="Basic and acidic residues" evidence="2">
    <location>
        <begin position="276"/>
        <end position="291"/>
    </location>
</feature>
<feature type="compositionally biased region" description="Polar residues" evidence="2">
    <location>
        <begin position="357"/>
        <end position="369"/>
    </location>
</feature>
<protein>
    <submittedName>
        <fullName evidence="4">Myosin_tail_1 domain-containing protein</fullName>
    </submittedName>
</protein>
<feature type="coiled-coil region" evidence="1">
    <location>
        <begin position="30"/>
        <end position="99"/>
    </location>
</feature>
<keyword evidence="1" id="KW-0175">Coiled coil</keyword>
<evidence type="ECO:0000256" key="2">
    <source>
        <dbReference type="SAM" id="MobiDB-lite"/>
    </source>
</evidence>
<evidence type="ECO:0000313" key="3">
    <source>
        <dbReference type="Proteomes" id="UP000095280"/>
    </source>
</evidence>
<dbReference type="WBParaSite" id="maker-unitig_21756-snap-gene-0.2-mRNA-1">
    <property type="protein sequence ID" value="maker-unitig_21756-snap-gene-0.2-mRNA-1"/>
    <property type="gene ID" value="maker-unitig_21756-snap-gene-0.2"/>
</dbReference>
<evidence type="ECO:0000313" key="4">
    <source>
        <dbReference type="WBParaSite" id="maker-unitig_21756-snap-gene-0.2-mRNA-1"/>
    </source>
</evidence>
<proteinExistence type="predicted"/>
<keyword evidence="3" id="KW-1185">Reference proteome</keyword>
<feature type="compositionally biased region" description="Basic and acidic residues" evidence="2">
    <location>
        <begin position="137"/>
        <end position="157"/>
    </location>
</feature>
<feature type="region of interest" description="Disordered" evidence="2">
    <location>
        <begin position="122"/>
        <end position="157"/>
    </location>
</feature>
<feature type="compositionally biased region" description="Basic and acidic residues" evidence="2">
    <location>
        <begin position="401"/>
        <end position="413"/>
    </location>
</feature>
<dbReference type="Proteomes" id="UP000095280">
    <property type="component" value="Unplaced"/>
</dbReference>
<feature type="compositionally biased region" description="Basic and acidic residues" evidence="2">
    <location>
        <begin position="243"/>
        <end position="254"/>
    </location>
</feature>
<dbReference type="AlphaFoldDB" id="A0A1I8F5Y7"/>
<name>A0A1I8F5Y7_9PLAT</name>
<feature type="compositionally biased region" description="Low complexity" evidence="2">
    <location>
        <begin position="387"/>
        <end position="399"/>
    </location>
</feature>
<reference evidence="4" key="1">
    <citation type="submission" date="2016-11" db="UniProtKB">
        <authorList>
            <consortium name="WormBaseParasite"/>
        </authorList>
    </citation>
    <scope>IDENTIFICATION</scope>
</reference>
<accession>A0A1I8F5Y7</accession>
<feature type="region of interest" description="Disordered" evidence="2">
    <location>
        <begin position="210"/>
        <end position="291"/>
    </location>
</feature>
<organism evidence="3 4">
    <name type="scientific">Macrostomum lignano</name>
    <dbReference type="NCBI Taxonomy" id="282301"/>
    <lineage>
        <taxon>Eukaryota</taxon>
        <taxon>Metazoa</taxon>
        <taxon>Spiralia</taxon>
        <taxon>Lophotrochozoa</taxon>
        <taxon>Platyhelminthes</taxon>
        <taxon>Rhabditophora</taxon>
        <taxon>Macrostomorpha</taxon>
        <taxon>Macrostomida</taxon>
        <taxon>Macrostomidae</taxon>
        <taxon>Macrostomum</taxon>
    </lineage>
</organism>
<feature type="region of interest" description="Disordered" evidence="2">
    <location>
        <begin position="1"/>
        <end position="21"/>
    </location>
</feature>
<feature type="compositionally biased region" description="Gly residues" evidence="2">
    <location>
        <begin position="175"/>
        <end position="187"/>
    </location>
</feature>
<evidence type="ECO:0000256" key="1">
    <source>
        <dbReference type="SAM" id="Coils"/>
    </source>
</evidence>
<feature type="region of interest" description="Disordered" evidence="2">
    <location>
        <begin position="173"/>
        <end position="193"/>
    </location>
</feature>
<feature type="region of interest" description="Disordered" evidence="2">
    <location>
        <begin position="348"/>
        <end position="413"/>
    </location>
</feature>